<dbReference type="RefSeq" id="WP_015405456.1">
    <property type="nucleotide sequence ID" value="NC_020304.1"/>
</dbReference>
<protein>
    <recommendedName>
        <fullName evidence="4 13">Tetraacyldisaccharide 4'-kinase</fullName>
        <ecNumber evidence="3 13">2.7.1.130</ecNumber>
    </recommendedName>
    <alternativeName>
        <fullName evidence="12 13">Lipid A 4'-kinase</fullName>
    </alternativeName>
</protein>
<dbReference type="InterPro" id="IPR027417">
    <property type="entry name" value="P-loop_NTPase"/>
</dbReference>
<keyword evidence="15" id="KW-1185">Reference proteome</keyword>
<evidence type="ECO:0000256" key="13">
    <source>
        <dbReference type="HAMAP-Rule" id="MF_00409"/>
    </source>
</evidence>
<dbReference type="OrthoDB" id="9766423at2"/>
<evidence type="ECO:0000256" key="5">
    <source>
        <dbReference type="ARBA" id="ARBA00022516"/>
    </source>
</evidence>
<gene>
    <name evidence="13" type="primary">lpxK</name>
    <name evidence="14" type="ordered locus">UWK_03245</name>
</gene>
<keyword evidence="5 13" id="KW-0444">Lipid biosynthesis</keyword>
<dbReference type="NCBIfam" id="TIGR00682">
    <property type="entry name" value="lpxK"/>
    <property type="match status" value="1"/>
</dbReference>
<dbReference type="GO" id="GO:0009029">
    <property type="term" value="F:lipid-A 4'-kinase activity"/>
    <property type="evidence" value="ECO:0007669"/>
    <property type="project" value="UniProtKB-UniRule"/>
</dbReference>
<keyword evidence="7 13" id="KW-0808">Transferase</keyword>
<evidence type="ECO:0000256" key="7">
    <source>
        <dbReference type="ARBA" id="ARBA00022679"/>
    </source>
</evidence>
<evidence type="ECO:0000256" key="2">
    <source>
        <dbReference type="ARBA" id="ARBA00004870"/>
    </source>
</evidence>
<dbReference type="GO" id="GO:0005886">
    <property type="term" value="C:plasma membrane"/>
    <property type="evidence" value="ECO:0007669"/>
    <property type="project" value="TreeGrafter"/>
</dbReference>
<evidence type="ECO:0000256" key="12">
    <source>
        <dbReference type="ARBA" id="ARBA00029757"/>
    </source>
</evidence>
<evidence type="ECO:0000256" key="8">
    <source>
        <dbReference type="ARBA" id="ARBA00022741"/>
    </source>
</evidence>
<sequence>MSQKFSSLYFFGRPFSPLYSGIMKIRESLYLRGIKRRYTFDVPVISVGNLTMGGTGKTPVVGMLASLLFKRGFKPAIISRGYGGGADSRVNVVSDGKETFLDAKAAGDEPCFLASSLPGVPVLTGIVRALPCRHAIEKLGCNVLILDDGFQHMSVRRDLDLVLFSAAKLAGNSRVFPGGDLREPVSALKRCHAFMITGITEVLQERAEKFAELLQRRFPGKPVFFTSYQAIGATSLKERQDQEISTLPSPLFGFCGIAQPELFKETLTKNGISPAGFMPLKDHQPFTPSLIKKIEHQAEQCNARGLITTEKDLVKLAPDSFQLPCFGLKMKVKAEPEFETFLKEILPDTLLN</sequence>
<evidence type="ECO:0000256" key="9">
    <source>
        <dbReference type="ARBA" id="ARBA00022777"/>
    </source>
</evidence>
<evidence type="ECO:0000256" key="1">
    <source>
        <dbReference type="ARBA" id="ARBA00002274"/>
    </source>
</evidence>
<dbReference type="EC" id="2.7.1.130" evidence="3 13"/>
<dbReference type="EMBL" id="CP003985">
    <property type="protein sequence ID" value="AGF79772.1"/>
    <property type="molecule type" value="Genomic_DNA"/>
</dbReference>
<organism evidence="14 15">
    <name type="scientific">Desulfocapsa sulfexigens (strain DSM 10523 / SB164P1)</name>
    <dbReference type="NCBI Taxonomy" id="1167006"/>
    <lineage>
        <taxon>Bacteria</taxon>
        <taxon>Pseudomonadati</taxon>
        <taxon>Thermodesulfobacteriota</taxon>
        <taxon>Desulfobulbia</taxon>
        <taxon>Desulfobulbales</taxon>
        <taxon>Desulfocapsaceae</taxon>
        <taxon>Desulfocapsa</taxon>
    </lineage>
</organism>
<reference evidence="15" key="1">
    <citation type="journal article" date="2013" name="Stand. Genomic Sci.">
        <title>Complete genome sequence of Desulfocapsa sulfexigens, a marine deltaproteobacterium specialized in disproportionating inorganic sulfur compounds.</title>
        <authorList>
            <person name="Finster K.W."/>
            <person name="Kjeldsen K.U."/>
            <person name="Kube M."/>
            <person name="Reinhardt R."/>
            <person name="Mussmann M."/>
            <person name="Amann R."/>
            <person name="Schreiber L."/>
        </authorList>
    </citation>
    <scope>NUCLEOTIDE SEQUENCE [LARGE SCALE GENOMIC DNA]</scope>
    <source>
        <strain evidence="15">DSM 10523 / SB164P1</strain>
    </source>
</reference>
<evidence type="ECO:0000256" key="10">
    <source>
        <dbReference type="ARBA" id="ARBA00022840"/>
    </source>
</evidence>
<accession>M1PDV7</accession>
<dbReference type="InterPro" id="IPR003758">
    <property type="entry name" value="LpxK"/>
</dbReference>
<dbReference type="HAMAP" id="MF_00409">
    <property type="entry name" value="LpxK"/>
    <property type="match status" value="1"/>
</dbReference>
<dbReference type="STRING" id="1167006.UWK_03245"/>
<dbReference type="PANTHER" id="PTHR42724">
    <property type="entry name" value="TETRAACYLDISACCHARIDE 4'-KINASE"/>
    <property type="match status" value="1"/>
</dbReference>
<feature type="binding site" evidence="13">
    <location>
        <begin position="51"/>
        <end position="58"/>
    </location>
    <ligand>
        <name>ATP</name>
        <dbReference type="ChEBI" id="CHEBI:30616"/>
    </ligand>
</feature>
<evidence type="ECO:0000256" key="6">
    <source>
        <dbReference type="ARBA" id="ARBA00022556"/>
    </source>
</evidence>
<dbReference type="GO" id="GO:0009245">
    <property type="term" value="P:lipid A biosynthetic process"/>
    <property type="evidence" value="ECO:0007669"/>
    <property type="project" value="UniProtKB-UniRule"/>
</dbReference>
<dbReference type="eggNOG" id="COG1663">
    <property type="taxonomic scope" value="Bacteria"/>
</dbReference>
<dbReference type="UniPathway" id="UPA00359">
    <property type="reaction ID" value="UER00482"/>
</dbReference>
<evidence type="ECO:0000313" key="14">
    <source>
        <dbReference type="EMBL" id="AGF79772.1"/>
    </source>
</evidence>
<dbReference type="HOGENOM" id="CLU_038816_6_0_7"/>
<dbReference type="PATRIC" id="fig|1167006.5.peg.3503"/>
<dbReference type="Pfam" id="PF02606">
    <property type="entry name" value="LpxK"/>
    <property type="match status" value="1"/>
</dbReference>
<comment type="catalytic activity">
    <reaction evidence="13">
        <text>a lipid A disaccharide + ATP = a lipid IVA + ADP + H(+)</text>
        <dbReference type="Rhea" id="RHEA:67840"/>
        <dbReference type="ChEBI" id="CHEBI:15378"/>
        <dbReference type="ChEBI" id="CHEBI:30616"/>
        <dbReference type="ChEBI" id="CHEBI:176343"/>
        <dbReference type="ChEBI" id="CHEBI:176425"/>
        <dbReference type="ChEBI" id="CHEBI:456216"/>
        <dbReference type="EC" id="2.7.1.130"/>
    </reaction>
</comment>
<evidence type="ECO:0000313" key="15">
    <source>
        <dbReference type="Proteomes" id="UP000011721"/>
    </source>
</evidence>
<dbReference type="PANTHER" id="PTHR42724:SF1">
    <property type="entry name" value="TETRAACYLDISACCHARIDE 4'-KINASE, MITOCHONDRIAL-RELATED"/>
    <property type="match status" value="1"/>
</dbReference>
<evidence type="ECO:0000256" key="11">
    <source>
        <dbReference type="ARBA" id="ARBA00023098"/>
    </source>
</evidence>
<comment type="function">
    <text evidence="1 13">Transfers the gamma-phosphate of ATP to the 4'-position of a tetraacyldisaccharide 1-phosphate intermediate (termed DS-1-P) to form tetraacyldisaccharide 1,4'-bis-phosphate (lipid IVA).</text>
</comment>
<keyword evidence="9 13" id="KW-0418">Kinase</keyword>
<keyword evidence="6 13" id="KW-0441">Lipid A biosynthesis</keyword>
<dbReference type="GO" id="GO:0009244">
    <property type="term" value="P:lipopolysaccharide core region biosynthetic process"/>
    <property type="evidence" value="ECO:0007669"/>
    <property type="project" value="TreeGrafter"/>
</dbReference>
<dbReference type="AlphaFoldDB" id="M1PDV7"/>
<keyword evidence="10 13" id="KW-0067">ATP-binding</keyword>
<dbReference type="GO" id="GO:0005524">
    <property type="term" value="F:ATP binding"/>
    <property type="evidence" value="ECO:0007669"/>
    <property type="project" value="UniProtKB-UniRule"/>
</dbReference>
<comment type="pathway">
    <text evidence="2 13">Glycolipid biosynthesis; lipid IV(A) biosynthesis; lipid IV(A) from (3R)-3-hydroxytetradecanoyl-[acyl-carrier-protein] and UDP-N-acetyl-alpha-D-glucosamine: step 6/6.</text>
</comment>
<dbReference type="Proteomes" id="UP000011721">
    <property type="component" value="Chromosome"/>
</dbReference>
<keyword evidence="8 13" id="KW-0547">Nucleotide-binding</keyword>
<dbReference type="KEGG" id="dsf:UWK_03245"/>
<dbReference type="SUPFAM" id="SSF52540">
    <property type="entry name" value="P-loop containing nucleoside triphosphate hydrolases"/>
    <property type="match status" value="1"/>
</dbReference>
<evidence type="ECO:0000256" key="4">
    <source>
        <dbReference type="ARBA" id="ARBA00016436"/>
    </source>
</evidence>
<proteinExistence type="inferred from homology"/>
<name>M1PDV7_DESSD</name>
<comment type="similarity">
    <text evidence="13">Belongs to the LpxK family.</text>
</comment>
<evidence type="ECO:0000256" key="3">
    <source>
        <dbReference type="ARBA" id="ARBA00012071"/>
    </source>
</evidence>
<keyword evidence="11 13" id="KW-0443">Lipid metabolism</keyword>